<feature type="repeat" description="PPR" evidence="2">
    <location>
        <begin position="77"/>
        <end position="111"/>
    </location>
</feature>
<keyword evidence="1" id="KW-0677">Repeat</keyword>
<dbReference type="Pfam" id="PF01535">
    <property type="entry name" value="PPR"/>
    <property type="match status" value="5"/>
</dbReference>
<dbReference type="FunFam" id="1.25.40.10:FF:000343">
    <property type="entry name" value="Pentatricopeptide repeat-containing protein At3g58590"/>
    <property type="match status" value="1"/>
</dbReference>
<dbReference type="PANTHER" id="PTHR47926:SF533">
    <property type="entry name" value="DYW DOMAIN-CONTAINING PROTEIN"/>
    <property type="match status" value="1"/>
</dbReference>
<gene>
    <name evidence="3" type="ORF">KP509_23G030200</name>
</gene>
<name>A0A8T2RYB1_CERRI</name>
<evidence type="ECO:0008006" key="5">
    <source>
        <dbReference type="Google" id="ProtNLM"/>
    </source>
</evidence>
<sequence length="932" mass="104745">MGCGDHAYSASRELLFYRLRECTKTKDVKGARLIFFAFIHDGLESISVLGDHLIRLFAACGSLPDSNYVFHSIYRPTIFSWNSIIAAHVNNEEVTEALSLYGKMQDLGLQPEKVTFLSVLKACGSIHLAYFGRLLHQQIISFDLDTEISIQNSLIDMYSDCGNIWDAYALFIRLSTRNVITWTIIITAFARSYCCNFAFHLYGQMLHEGVKPNKFTYMAILQACIRGQNIGCGMTIHDHVIRDGLGVDAELGSTIISMYSSCGNLPESQKVFDGLIKRDIVSWGAVISGYSQNDDGLNVIRLFKSMQEEGFKADKCIYSSILKACAMEKDIALGQSIHNELLASKLHLHVIVGTALIDMHIEFGNLDTARRLFDDFPEPNDIMGGTLIKGFVQHGYAFSALQLFEKMQMKLIKSNQMAYMFVLKACVQVGYFREGKLIHDQVIRHEFEVDTFMENSLIEFYVHFGQFSEAELMFHGSEKRNLRTWTILLEGYLHHSLLDPVLRMFEHMQMEAVRFDAFTFDCVLRACDHVNDLRIVHDHIIRHNFEKELIIGNTLLTSYSSCGCTGEALMLLQKSEHADISSWTAFMGGLVECGHFSMVFSIFDDMQESTLQPSEITFLCLLKACIMMKDAQKGRLVHDKVIRSGLNCCGLLGNALTDVYGSCGHLYEAKSVFTNLDCHDEISCGTIIAAHCQHDCNVAALDLVQRMQCQGVALSTPILLSSLKACGKLGAVVWAKLMHHVAIINGLDNDLAIISTLIYVYGECSYKEDAHKLFYSVPIQDIAMWSIFISNFQSVDLVKESLAQMQAQGIEPNAKTFTNVLAAYAREGLLGEVTDFCKVMHEGCLDSNLLHCTSIANLLCRTGHIEVGYDLLQVIPLPSDQVTWRTLLSGSKFHKDIGLGEYVFEQDLEVDTRNLRKQIQSYKCNKTMVLHP</sequence>
<dbReference type="InterPro" id="IPR011990">
    <property type="entry name" value="TPR-like_helical_dom_sf"/>
</dbReference>
<organism evidence="3 4">
    <name type="scientific">Ceratopteris richardii</name>
    <name type="common">Triangle waterfern</name>
    <dbReference type="NCBI Taxonomy" id="49495"/>
    <lineage>
        <taxon>Eukaryota</taxon>
        <taxon>Viridiplantae</taxon>
        <taxon>Streptophyta</taxon>
        <taxon>Embryophyta</taxon>
        <taxon>Tracheophyta</taxon>
        <taxon>Polypodiopsida</taxon>
        <taxon>Polypodiidae</taxon>
        <taxon>Polypodiales</taxon>
        <taxon>Pteridineae</taxon>
        <taxon>Pteridaceae</taxon>
        <taxon>Parkerioideae</taxon>
        <taxon>Ceratopteris</taxon>
    </lineage>
</organism>
<keyword evidence="4" id="KW-1185">Reference proteome</keyword>
<evidence type="ECO:0000256" key="1">
    <source>
        <dbReference type="ARBA" id="ARBA00022737"/>
    </source>
</evidence>
<evidence type="ECO:0000313" key="4">
    <source>
        <dbReference type="Proteomes" id="UP000825935"/>
    </source>
</evidence>
<evidence type="ECO:0000313" key="3">
    <source>
        <dbReference type="EMBL" id="KAH7301506.1"/>
    </source>
</evidence>
<dbReference type="Pfam" id="PF13041">
    <property type="entry name" value="PPR_2"/>
    <property type="match status" value="3"/>
</dbReference>
<dbReference type="InterPro" id="IPR046960">
    <property type="entry name" value="PPR_At4g14850-like_plant"/>
</dbReference>
<dbReference type="InterPro" id="IPR002885">
    <property type="entry name" value="PPR_rpt"/>
</dbReference>
<evidence type="ECO:0000256" key="2">
    <source>
        <dbReference type="PROSITE-ProRule" id="PRU00708"/>
    </source>
</evidence>
<accession>A0A8T2RYB1</accession>
<dbReference type="PROSITE" id="PS51375">
    <property type="entry name" value="PPR"/>
    <property type="match status" value="5"/>
</dbReference>
<dbReference type="Gene3D" id="1.25.40.10">
    <property type="entry name" value="Tetratricopeptide repeat domain"/>
    <property type="match status" value="6"/>
</dbReference>
<proteinExistence type="predicted"/>
<dbReference type="Proteomes" id="UP000825935">
    <property type="component" value="Chromosome 23"/>
</dbReference>
<dbReference type="PANTHER" id="PTHR47926">
    <property type="entry name" value="PENTATRICOPEPTIDE REPEAT-CONTAINING PROTEIN"/>
    <property type="match status" value="1"/>
</dbReference>
<comment type="caution">
    <text evidence="3">The sequence shown here is derived from an EMBL/GenBank/DDBJ whole genome shotgun (WGS) entry which is preliminary data.</text>
</comment>
<feature type="repeat" description="PPR" evidence="2">
    <location>
        <begin position="481"/>
        <end position="515"/>
    </location>
</feature>
<dbReference type="EMBL" id="CM035428">
    <property type="protein sequence ID" value="KAH7301506.1"/>
    <property type="molecule type" value="Genomic_DNA"/>
</dbReference>
<feature type="repeat" description="PPR" evidence="2">
    <location>
        <begin position="178"/>
        <end position="212"/>
    </location>
</feature>
<feature type="repeat" description="PPR" evidence="2">
    <location>
        <begin position="579"/>
        <end position="613"/>
    </location>
</feature>
<reference evidence="3 4" key="1">
    <citation type="submission" date="2021-08" db="EMBL/GenBank/DDBJ databases">
        <title>WGS assembly of Ceratopteris richardii.</title>
        <authorList>
            <person name="Marchant D.B."/>
            <person name="Chen G."/>
            <person name="Jenkins J."/>
            <person name="Shu S."/>
            <person name="Leebens-Mack J."/>
            <person name="Grimwood J."/>
            <person name="Schmutz J."/>
            <person name="Soltis P."/>
            <person name="Soltis D."/>
            <person name="Chen Z.-H."/>
        </authorList>
    </citation>
    <scope>NUCLEOTIDE SEQUENCE [LARGE SCALE GENOMIC DNA]</scope>
    <source>
        <strain evidence="3">Whitten #5841</strain>
        <tissue evidence="3">Leaf</tissue>
    </source>
</reference>
<dbReference type="GO" id="GO:0009451">
    <property type="term" value="P:RNA modification"/>
    <property type="evidence" value="ECO:0007669"/>
    <property type="project" value="InterPro"/>
</dbReference>
<protein>
    <recommendedName>
        <fullName evidence="5">Pentatricopeptide repeat-containing protein</fullName>
    </recommendedName>
</protein>
<dbReference type="GO" id="GO:0003723">
    <property type="term" value="F:RNA binding"/>
    <property type="evidence" value="ECO:0007669"/>
    <property type="project" value="InterPro"/>
</dbReference>
<dbReference type="AlphaFoldDB" id="A0A8T2RYB1"/>
<feature type="repeat" description="PPR" evidence="2">
    <location>
        <begin position="279"/>
        <end position="313"/>
    </location>
</feature>
<dbReference type="OrthoDB" id="10372533at2759"/>
<dbReference type="NCBIfam" id="TIGR00756">
    <property type="entry name" value="PPR"/>
    <property type="match status" value="4"/>
</dbReference>